<dbReference type="Proteomes" id="UP001056120">
    <property type="component" value="Linkage Group LG06"/>
</dbReference>
<dbReference type="EMBL" id="CM042023">
    <property type="protein sequence ID" value="KAI3811901.1"/>
    <property type="molecule type" value="Genomic_DNA"/>
</dbReference>
<reference evidence="1 2" key="2">
    <citation type="journal article" date="2022" name="Mol. Ecol. Resour.">
        <title>The genomes of chicory, endive, great burdock and yacon provide insights into Asteraceae paleo-polyploidization history and plant inulin production.</title>
        <authorList>
            <person name="Fan W."/>
            <person name="Wang S."/>
            <person name="Wang H."/>
            <person name="Wang A."/>
            <person name="Jiang F."/>
            <person name="Liu H."/>
            <person name="Zhao H."/>
            <person name="Xu D."/>
            <person name="Zhang Y."/>
        </authorList>
    </citation>
    <scope>NUCLEOTIDE SEQUENCE [LARGE SCALE GENOMIC DNA]</scope>
    <source>
        <strain evidence="2">cv. Yunnan</strain>
        <tissue evidence="1">Leaves</tissue>
    </source>
</reference>
<name>A0ACB9IWN2_9ASTR</name>
<proteinExistence type="predicted"/>
<evidence type="ECO:0000313" key="2">
    <source>
        <dbReference type="Proteomes" id="UP001056120"/>
    </source>
</evidence>
<sequence>MLGKEFFTEYGEASLYEIQEVVGKGISYGVVADAVDTQIASSIDYLYKNFQLASEFLPPNGYLSLFPHLLQVISAFTLVTIVFIPIRLASTFASRDVVEIIDRYNNACIQGSKSQKVQHIQSVTTNKTRVRSLTVSFKSTTF</sequence>
<reference evidence="2" key="1">
    <citation type="journal article" date="2022" name="Mol. Ecol. Resour.">
        <title>The genomes of chicory, endive, great burdock and yacon provide insights into Asteraceae palaeo-polyploidization history and plant inulin production.</title>
        <authorList>
            <person name="Fan W."/>
            <person name="Wang S."/>
            <person name="Wang H."/>
            <person name="Wang A."/>
            <person name="Jiang F."/>
            <person name="Liu H."/>
            <person name="Zhao H."/>
            <person name="Xu D."/>
            <person name="Zhang Y."/>
        </authorList>
    </citation>
    <scope>NUCLEOTIDE SEQUENCE [LARGE SCALE GENOMIC DNA]</scope>
    <source>
        <strain evidence="2">cv. Yunnan</strain>
    </source>
</reference>
<accession>A0ACB9IWN2</accession>
<gene>
    <name evidence="1" type="ORF">L1987_16597</name>
</gene>
<comment type="caution">
    <text evidence="1">The sequence shown here is derived from an EMBL/GenBank/DDBJ whole genome shotgun (WGS) entry which is preliminary data.</text>
</comment>
<organism evidence="1 2">
    <name type="scientific">Smallanthus sonchifolius</name>
    <dbReference type="NCBI Taxonomy" id="185202"/>
    <lineage>
        <taxon>Eukaryota</taxon>
        <taxon>Viridiplantae</taxon>
        <taxon>Streptophyta</taxon>
        <taxon>Embryophyta</taxon>
        <taxon>Tracheophyta</taxon>
        <taxon>Spermatophyta</taxon>
        <taxon>Magnoliopsida</taxon>
        <taxon>eudicotyledons</taxon>
        <taxon>Gunneridae</taxon>
        <taxon>Pentapetalae</taxon>
        <taxon>asterids</taxon>
        <taxon>campanulids</taxon>
        <taxon>Asterales</taxon>
        <taxon>Asteraceae</taxon>
        <taxon>Asteroideae</taxon>
        <taxon>Heliantheae alliance</taxon>
        <taxon>Millerieae</taxon>
        <taxon>Smallanthus</taxon>
    </lineage>
</organism>
<evidence type="ECO:0000313" key="1">
    <source>
        <dbReference type="EMBL" id="KAI3811901.1"/>
    </source>
</evidence>
<protein>
    <submittedName>
        <fullName evidence="1">Uncharacterized protein</fullName>
    </submittedName>
</protein>
<keyword evidence="2" id="KW-1185">Reference proteome</keyword>